<proteinExistence type="predicted"/>
<evidence type="ECO:0008006" key="3">
    <source>
        <dbReference type="Google" id="ProtNLM"/>
    </source>
</evidence>
<gene>
    <name evidence="1" type="ORF">ACA1_329650</name>
</gene>
<dbReference type="VEuPathDB" id="AmoebaDB:ACA1_329650"/>
<evidence type="ECO:0000313" key="2">
    <source>
        <dbReference type="Proteomes" id="UP000011083"/>
    </source>
</evidence>
<reference evidence="1 2" key="1">
    <citation type="journal article" date="2013" name="Genome Biol.">
        <title>Genome of Acanthamoeba castellanii highlights extensive lateral gene transfer and early evolution of tyrosine kinase signaling.</title>
        <authorList>
            <person name="Clarke M."/>
            <person name="Lohan A.J."/>
            <person name="Liu B."/>
            <person name="Lagkouvardos I."/>
            <person name="Roy S."/>
            <person name="Zafar N."/>
            <person name="Bertelli C."/>
            <person name="Schilde C."/>
            <person name="Kianianmomeni A."/>
            <person name="Burglin T.R."/>
            <person name="Frech C."/>
            <person name="Turcotte B."/>
            <person name="Kopec K.O."/>
            <person name="Synnott J.M."/>
            <person name="Choo C."/>
            <person name="Paponov I."/>
            <person name="Finkler A."/>
            <person name="Soon Heng Tan C."/>
            <person name="Hutchins A.P."/>
            <person name="Weinmeier T."/>
            <person name="Rattei T."/>
            <person name="Chu J.S."/>
            <person name="Gimenez G."/>
            <person name="Irimia M."/>
            <person name="Rigden D.J."/>
            <person name="Fitzpatrick D.A."/>
            <person name="Lorenzo-Morales J."/>
            <person name="Bateman A."/>
            <person name="Chiu C.H."/>
            <person name="Tang P."/>
            <person name="Hegemann P."/>
            <person name="Fromm H."/>
            <person name="Raoult D."/>
            <person name="Greub G."/>
            <person name="Miranda-Saavedra D."/>
            <person name="Chen N."/>
            <person name="Nash P."/>
            <person name="Ginger M.L."/>
            <person name="Horn M."/>
            <person name="Schaap P."/>
            <person name="Caler L."/>
            <person name="Loftus B."/>
        </authorList>
    </citation>
    <scope>NUCLEOTIDE SEQUENCE [LARGE SCALE GENOMIC DNA]</scope>
    <source>
        <strain evidence="1 2">Neff</strain>
    </source>
</reference>
<dbReference type="KEGG" id="acan:ACA1_329650"/>
<accession>L8GI86</accession>
<dbReference type="Gene3D" id="3.10.129.10">
    <property type="entry name" value="Hotdog Thioesterase"/>
    <property type="match status" value="1"/>
</dbReference>
<sequence>MDQLPTVEEAEEYSSAVVEHPYESFEDLLFNNMRMEALDEMERSIRYVLDVNDDLSVLSGGFFRHGMFGALADMTGSSLISHIYEYDLTTPQGILSERSMLDMKLSVQSALQAPSTVRIESRMRRHGDTLAFVQTQFYTNDRPLARAKTTHYIATASARRPPTHTSSSSSTL</sequence>
<evidence type="ECO:0000313" key="1">
    <source>
        <dbReference type="EMBL" id="ELR12559.1"/>
    </source>
</evidence>
<protein>
    <recommendedName>
        <fullName evidence="3">Thioesterase domain-containing protein</fullName>
    </recommendedName>
</protein>
<name>L8GI86_ACACF</name>
<organism evidence="1 2">
    <name type="scientific">Acanthamoeba castellanii (strain ATCC 30010 / Neff)</name>
    <dbReference type="NCBI Taxonomy" id="1257118"/>
    <lineage>
        <taxon>Eukaryota</taxon>
        <taxon>Amoebozoa</taxon>
        <taxon>Discosea</taxon>
        <taxon>Longamoebia</taxon>
        <taxon>Centramoebida</taxon>
        <taxon>Acanthamoebidae</taxon>
        <taxon>Acanthamoeba</taxon>
    </lineage>
</organism>
<dbReference type="InterPro" id="IPR029069">
    <property type="entry name" value="HotDog_dom_sf"/>
</dbReference>
<dbReference type="RefSeq" id="XP_004334572.1">
    <property type="nucleotide sequence ID" value="XM_004334524.1"/>
</dbReference>
<dbReference type="EMBL" id="KB008108">
    <property type="protein sequence ID" value="ELR12559.1"/>
    <property type="molecule type" value="Genomic_DNA"/>
</dbReference>
<dbReference type="AlphaFoldDB" id="L8GI86"/>
<dbReference type="GeneID" id="14913075"/>
<dbReference type="Proteomes" id="UP000011083">
    <property type="component" value="Unassembled WGS sequence"/>
</dbReference>
<keyword evidence="2" id="KW-1185">Reference proteome</keyword>
<dbReference type="SUPFAM" id="SSF54637">
    <property type="entry name" value="Thioesterase/thiol ester dehydrase-isomerase"/>
    <property type="match status" value="1"/>
</dbReference>